<organism evidence="3 4">
    <name type="scientific">Apiospora aurea</name>
    <dbReference type="NCBI Taxonomy" id="335848"/>
    <lineage>
        <taxon>Eukaryota</taxon>
        <taxon>Fungi</taxon>
        <taxon>Dikarya</taxon>
        <taxon>Ascomycota</taxon>
        <taxon>Pezizomycotina</taxon>
        <taxon>Sordariomycetes</taxon>
        <taxon>Xylariomycetidae</taxon>
        <taxon>Amphisphaeriales</taxon>
        <taxon>Apiosporaceae</taxon>
        <taxon>Apiospora</taxon>
    </lineage>
</organism>
<dbReference type="GeneID" id="92075013"/>
<comment type="caution">
    <text evidence="3">The sequence shown here is derived from an EMBL/GenBank/DDBJ whole genome shotgun (WGS) entry which is preliminary data.</text>
</comment>
<feature type="region of interest" description="Disordered" evidence="2">
    <location>
        <begin position="324"/>
        <end position="343"/>
    </location>
</feature>
<dbReference type="EMBL" id="JAQQWE010000004">
    <property type="protein sequence ID" value="KAK7956507.1"/>
    <property type="molecule type" value="Genomic_DNA"/>
</dbReference>
<evidence type="ECO:0000256" key="1">
    <source>
        <dbReference type="ARBA" id="ARBA00022679"/>
    </source>
</evidence>
<dbReference type="InterPro" id="IPR050317">
    <property type="entry name" value="Plant_Fungal_Acyltransferase"/>
</dbReference>
<name>A0ABR1QIE0_9PEZI</name>
<keyword evidence="4" id="KW-1185">Reference proteome</keyword>
<dbReference type="Gene3D" id="3.30.559.10">
    <property type="entry name" value="Chloramphenicol acetyltransferase-like domain"/>
    <property type="match status" value="2"/>
</dbReference>
<dbReference type="RefSeq" id="XP_066701813.1">
    <property type="nucleotide sequence ID" value="XM_066841951.1"/>
</dbReference>
<dbReference type="Proteomes" id="UP001391051">
    <property type="component" value="Unassembled WGS sequence"/>
</dbReference>
<gene>
    <name evidence="3" type="ORF">PG986_005729</name>
</gene>
<evidence type="ECO:0000313" key="4">
    <source>
        <dbReference type="Proteomes" id="UP001391051"/>
    </source>
</evidence>
<sequence length="459" mass="48739">MAEAPSHEDLSSSPLSPLDWLMPRAYIRQMLCFPASASASSSHATDRNISGESDVTKTLRDGFAATASQVPYLLSRVVSLTHPHGAVGLSGPYQLAEDLFDTRGVSRDYNYAALKCAGSPPDVLGRGGFAPETSSDEEPVFRARLSLVERGFVLGVAVHHSTTDITGFGVLLKIWAANCRRLQNHPEDENELPLVDAAMLDRAAVRDLGSGVPGSDIPSTIPPVLIFQDGEPIPKPAGLKALATDVLPSVAADVPWVSTSDILTALLWSAVVAAQAPPPSPTFATNNTASLSTMSIPVNFRARCEPPLSPVYLGAAFGRAAASAPIPRRNGSSDASRQDRTAATIRRSIRDQVNVQSIRAAVAYTAAQPDLTGVKRRPADEISIISWADQGVCTLDWGSYVGRCGAVRLGKMAGRRYPIVLPRLADGGLDVILSLEAAAMERFRGGALVRPFGELRCLV</sequence>
<dbReference type="PANTHER" id="PTHR31642">
    <property type="entry name" value="TRICHOTHECENE 3-O-ACETYLTRANSFERASE"/>
    <property type="match status" value="1"/>
</dbReference>
<accession>A0ABR1QIE0</accession>
<dbReference type="InterPro" id="IPR023213">
    <property type="entry name" value="CAT-like_dom_sf"/>
</dbReference>
<dbReference type="PANTHER" id="PTHR31642:SF310">
    <property type="entry name" value="FATTY ALCOHOL:CAFFEOYL-COA ACYLTRANSFERASE"/>
    <property type="match status" value="1"/>
</dbReference>
<protein>
    <submittedName>
        <fullName evidence="3">Uncharacterized protein</fullName>
    </submittedName>
</protein>
<evidence type="ECO:0000313" key="3">
    <source>
        <dbReference type="EMBL" id="KAK7956507.1"/>
    </source>
</evidence>
<dbReference type="Pfam" id="PF02458">
    <property type="entry name" value="Transferase"/>
    <property type="match status" value="1"/>
</dbReference>
<proteinExistence type="predicted"/>
<evidence type="ECO:0000256" key="2">
    <source>
        <dbReference type="SAM" id="MobiDB-lite"/>
    </source>
</evidence>
<reference evidence="3 4" key="1">
    <citation type="submission" date="2023-01" db="EMBL/GenBank/DDBJ databases">
        <title>Analysis of 21 Apiospora genomes using comparative genomics revels a genus with tremendous synthesis potential of carbohydrate active enzymes and secondary metabolites.</title>
        <authorList>
            <person name="Sorensen T."/>
        </authorList>
    </citation>
    <scope>NUCLEOTIDE SEQUENCE [LARGE SCALE GENOMIC DNA]</scope>
    <source>
        <strain evidence="3 4">CBS 24483</strain>
    </source>
</reference>
<keyword evidence="1" id="KW-0808">Transferase</keyword>